<keyword evidence="3" id="KW-1185">Reference proteome</keyword>
<comment type="caution">
    <text evidence="2">The sequence shown here is derived from an EMBL/GenBank/DDBJ whole genome shotgun (WGS) entry which is preliminary data.</text>
</comment>
<dbReference type="EMBL" id="BRXW01000368">
    <property type="protein sequence ID" value="GMH48597.1"/>
    <property type="molecule type" value="Genomic_DNA"/>
</dbReference>
<sequence>MQTTTTKYPLHPTSTTQLALADYEQISLAASQENLGLGVVVLGEAIYSFTQAPSFGHAKILVPAIAAAVVLFTISGPPLDVPDVHMIDGLSIAAGVSVALMVGYYLRLTFPSPSPKENAFGGLLIGFLGFSSFVQNMFAGGWLAFPTISLPSISLPF</sequence>
<keyword evidence="1" id="KW-0472">Membrane</keyword>
<evidence type="ECO:0000313" key="3">
    <source>
        <dbReference type="Proteomes" id="UP001165122"/>
    </source>
</evidence>
<dbReference type="AlphaFoldDB" id="A0A9W6Z5M9"/>
<feature type="transmembrane region" description="Helical" evidence="1">
    <location>
        <begin position="85"/>
        <end position="106"/>
    </location>
</feature>
<organism evidence="2 3">
    <name type="scientific">Triparma laevis f. longispina</name>
    <dbReference type="NCBI Taxonomy" id="1714387"/>
    <lineage>
        <taxon>Eukaryota</taxon>
        <taxon>Sar</taxon>
        <taxon>Stramenopiles</taxon>
        <taxon>Ochrophyta</taxon>
        <taxon>Bolidophyceae</taxon>
        <taxon>Parmales</taxon>
        <taxon>Triparmaceae</taxon>
        <taxon>Triparma</taxon>
    </lineage>
</organism>
<keyword evidence="1" id="KW-1133">Transmembrane helix</keyword>
<evidence type="ECO:0000313" key="2">
    <source>
        <dbReference type="EMBL" id="GMH48597.1"/>
    </source>
</evidence>
<name>A0A9W6Z5M9_9STRA</name>
<dbReference type="Proteomes" id="UP001165122">
    <property type="component" value="Unassembled WGS sequence"/>
</dbReference>
<feature type="transmembrane region" description="Helical" evidence="1">
    <location>
        <begin position="60"/>
        <end position="79"/>
    </location>
</feature>
<keyword evidence="1" id="KW-0812">Transmembrane</keyword>
<protein>
    <submittedName>
        <fullName evidence="2">Uncharacterized protein</fullName>
    </submittedName>
</protein>
<proteinExistence type="predicted"/>
<reference evidence="3" key="1">
    <citation type="journal article" date="2023" name="Commun. Biol.">
        <title>Genome analysis of Parmales, the sister group of diatoms, reveals the evolutionary specialization of diatoms from phago-mixotrophs to photoautotrophs.</title>
        <authorList>
            <person name="Ban H."/>
            <person name="Sato S."/>
            <person name="Yoshikawa S."/>
            <person name="Yamada K."/>
            <person name="Nakamura Y."/>
            <person name="Ichinomiya M."/>
            <person name="Sato N."/>
            <person name="Blanc-Mathieu R."/>
            <person name="Endo H."/>
            <person name="Kuwata A."/>
            <person name="Ogata H."/>
        </authorList>
    </citation>
    <scope>NUCLEOTIDE SEQUENCE [LARGE SCALE GENOMIC DNA]</scope>
    <source>
        <strain evidence="3">NIES 3700</strain>
    </source>
</reference>
<gene>
    <name evidence="2" type="ORF">TrLO_g3468</name>
</gene>
<feature type="transmembrane region" description="Helical" evidence="1">
    <location>
        <begin position="118"/>
        <end position="145"/>
    </location>
</feature>
<evidence type="ECO:0000256" key="1">
    <source>
        <dbReference type="SAM" id="Phobius"/>
    </source>
</evidence>
<accession>A0A9W6Z5M9</accession>
<dbReference type="OrthoDB" id="200045at2759"/>